<proteinExistence type="predicted"/>
<dbReference type="Proteomes" id="UP000682369">
    <property type="component" value="Segment"/>
</dbReference>
<dbReference type="EMBL" id="MW960043">
    <property type="protein sequence ID" value="QVR48679.1"/>
    <property type="molecule type" value="Genomic_DNA"/>
</dbReference>
<keyword evidence="2" id="KW-1185">Reference proteome</keyword>
<sequence>MSGVIRRRGLHGAWYADVLLHPYGAVSEKVVVRRYRTFDVYCWEIRLA</sequence>
<evidence type="ECO:0000313" key="1">
    <source>
        <dbReference type="EMBL" id="QVR48679.1"/>
    </source>
</evidence>
<protein>
    <submittedName>
        <fullName evidence="1">Uncharacterized protein</fullName>
    </submittedName>
</protein>
<evidence type="ECO:0000313" key="2">
    <source>
        <dbReference type="Proteomes" id="UP000682369"/>
    </source>
</evidence>
<organism evidence="1 2">
    <name type="scientific">Stenotrophomonas phage BUCT609</name>
    <dbReference type="NCBI Taxonomy" id="2834250"/>
    <lineage>
        <taxon>Viruses</taxon>
        <taxon>Duplodnaviria</taxon>
        <taxon>Heunggongvirae</taxon>
        <taxon>Uroviricota</taxon>
        <taxon>Caudoviricetes</taxon>
        <taxon>Autographivirales</taxon>
        <taxon>Autonotataviridae</taxon>
        <taxon>Gujervirinae</taxon>
        <taxon>Maltophvirus</taxon>
        <taxon>Maltophvirus BUCT609</taxon>
    </lineage>
</organism>
<accession>A0A8E6PM21</accession>
<reference evidence="1" key="1">
    <citation type="submission" date="2021-04" db="EMBL/GenBank/DDBJ databases">
        <authorList>
            <person name="Han K."/>
            <person name="Tian F."/>
            <person name="Li F."/>
            <person name="Tong Y."/>
        </authorList>
    </citation>
    <scope>NUCLEOTIDE SEQUENCE</scope>
</reference>
<name>A0A8E6PM21_9CAUD</name>